<keyword evidence="3 4" id="KW-0862">Zinc</keyword>
<dbReference type="Gene3D" id="3.40.390.10">
    <property type="entry name" value="Collagenase (Catalytic Domain)"/>
    <property type="match status" value="1"/>
</dbReference>
<evidence type="ECO:0000256" key="2">
    <source>
        <dbReference type="ARBA" id="ARBA00025529"/>
    </source>
</evidence>
<feature type="binding site" evidence="3">
    <location>
        <position position="144"/>
    </location>
    <ligand>
        <name>Zn(2+)</name>
        <dbReference type="ChEBI" id="CHEBI:29105"/>
        <note>catalytic</note>
    </ligand>
</feature>
<dbReference type="GO" id="GO:0004222">
    <property type="term" value="F:metalloendopeptidase activity"/>
    <property type="evidence" value="ECO:0007669"/>
    <property type="project" value="UniProtKB-UniRule"/>
</dbReference>
<accession>A0A443QDA8</accession>
<reference evidence="6 7" key="1">
    <citation type="journal article" date="2018" name="Gigascience">
        <title>Genomes of trombidid mites reveal novel predicted allergens and laterally-transferred genes associated with secondary metabolism.</title>
        <authorList>
            <person name="Dong X."/>
            <person name="Chaisiri K."/>
            <person name="Xia D."/>
            <person name="Armstrong S.D."/>
            <person name="Fang Y."/>
            <person name="Donnelly M.J."/>
            <person name="Kadowaki T."/>
            <person name="McGarry J.W."/>
            <person name="Darby A.C."/>
            <person name="Makepeace B.L."/>
        </authorList>
    </citation>
    <scope>NUCLEOTIDE SEQUENCE [LARGE SCALE GENOMIC DNA]</scope>
    <source>
        <strain evidence="6">UoL-WK</strain>
    </source>
</reference>
<evidence type="ECO:0000259" key="5">
    <source>
        <dbReference type="PROSITE" id="PS51864"/>
    </source>
</evidence>
<evidence type="ECO:0000256" key="1">
    <source>
        <dbReference type="ARBA" id="ARBA00011245"/>
    </source>
</evidence>
<proteinExistence type="predicted"/>
<sequence>MAKILFFICCFLPVLLYALPVENITESDDEKIRAALENPDLYQGDIVLANPDRFAHSSDYVLWPQRTIIYSIDPRLAYISPLIRAAMKHIEQKTCIRFKPRTNEVHYVRIFNGGGCYSAVGRVRMGAQPLSLGYGCHYLGVVVHELMHAIGFFHHHMRTDRDQYLRIHWHNIHPNFHGQFRRLYSYENRIYTPFDYESIMLYGSRTFSRDRFSITMSPTKPGVVLRDVQHKRFLSKDDATSINKLYRCTN</sequence>
<evidence type="ECO:0000313" key="7">
    <source>
        <dbReference type="Proteomes" id="UP000285301"/>
    </source>
</evidence>
<dbReference type="Pfam" id="PF01400">
    <property type="entry name" value="Astacin"/>
    <property type="match status" value="1"/>
</dbReference>
<dbReference type="InterPro" id="IPR034035">
    <property type="entry name" value="Astacin-like_dom"/>
</dbReference>
<dbReference type="EC" id="3.4.24.-" evidence="4"/>
<comment type="function">
    <text evidence="2">Zinc metalloprotease. Provoques deadhesion of endothelial cells from cell cultures, and also degradation of fibronectin, fibrinogen and gelatin in vitro. Its role in the venom is not fully understood but it might act as a spreading factor that facilitates diffusion of other venom toxins. Alternatively, it might be involved in the proteolytic processing of other venom toxins or it might play a role in extra-oral digestion of prey.</text>
</comment>
<dbReference type="STRING" id="1965070.A0A443QDA8"/>
<feature type="chain" id="PRO_5018812228" description="Metalloendopeptidase" evidence="4">
    <location>
        <begin position="19"/>
        <end position="250"/>
    </location>
</feature>
<keyword evidence="3 4" id="KW-0482">Metalloprotease</keyword>
<dbReference type="PROSITE" id="PS51864">
    <property type="entry name" value="ASTACIN"/>
    <property type="match status" value="1"/>
</dbReference>
<organism evidence="6 7">
    <name type="scientific">Dinothrombium tinctorium</name>
    <dbReference type="NCBI Taxonomy" id="1965070"/>
    <lineage>
        <taxon>Eukaryota</taxon>
        <taxon>Metazoa</taxon>
        <taxon>Ecdysozoa</taxon>
        <taxon>Arthropoda</taxon>
        <taxon>Chelicerata</taxon>
        <taxon>Arachnida</taxon>
        <taxon>Acari</taxon>
        <taxon>Acariformes</taxon>
        <taxon>Trombidiformes</taxon>
        <taxon>Prostigmata</taxon>
        <taxon>Anystina</taxon>
        <taxon>Parasitengona</taxon>
        <taxon>Trombidioidea</taxon>
        <taxon>Trombidiidae</taxon>
        <taxon>Dinothrombium</taxon>
    </lineage>
</organism>
<protein>
    <recommendedName>
        <fullName evidence="4">Metalloendopeptidase</fullName>
        <ecNumber evidence="4">3.4.24.-</ecNumber>
    </recommendedName>
</protein>
<feature type="signal peptide" evidence="4">
    <location>
        <begin position="1"/>
        <end position="18"/>
    </location>
</feature>
<keyword evidence="4" id="KW-0732">Signal</keyword>
<dbReference type="CDD" id="cd04280">
    <property type="entry name" value="ZnMc_astacin_like"/>
    <property type="match status" value="1"/>
</dbReference>
<comment type="caution">
    <text evidence="3">Lacks conserved residue(s) required for the propagation of feature annotation.</text>
</comment>
<evidence type="ECO:0000313" key="6">
    <source>
        <dbReference type="EMBL" id="RWS00997.1"/>
    </source>
</evidence>
<comment type="subunit">
    <text evidence="1">Monomer.</text>
</comment>
<feature type="domain" description="Peptidase M12A" evidence="5">
    <location>
        <begin position="54"/>
        <end position="249"/>
    </location>
</feature>
<name>A0A443QDA8_9ACAR</name>
<dbReference type="InterPro" id="IPR006026">
    <property type="entry name" value="Peptidase_Metallo"/>
</dbReference>
<feature type="binding site" evidence="3">
    <location>
        <position position="154"/>
    </location>
    <ligand>
        <name>Zn(2+)</name>
        <dbReference type="ChEBI" id="CHEBI:29105"/>
        <note>catalytic</note>
    </ligand>
</feature>
<dbReference type="SUPFAM" id="SSF55486">
    <property type="entry name" value="Metalloproteases ('zincins'), catalytic domain"/>
    <property type="match status" value="1"/>
</dbReference>
<dbReference type="Proteomes" id="UP000285301">
    <property type="component" value="Unassembled WGS sequence"/>
</dbReference>
<dbReference type="SMART" id="SM00235">
    <property type="entry name" value="ZnMc"/>
    <property type="match status" value="1"/>
</dbReference>
<dbReference type="GO" id="GO:0006508">
    <property type="term" value="P:proteolysis"/>
    <property type="evidence" value="ECO:0007669"/>
    <property type="project" value="UniProtKB-KW"/>
</dbReference>
<keyword evidence="3 4" id="KW-0378">Hydrolase</keyword>
<keyword evidence="3 4" id="KW-0645">Protease</keyword>
<dbReference type="PRINTS" id="PR00480">
    <property type="entry name" value="ASTACIN"/>
</dbReference>
<evidence type="ECO:0000256" key="3">
    <source>
        <dbReference type="PROSITE-ProRule" id="PRU01211"/>
    </source>
</evidence>
<feature type="active site" evidence="3">
    <location>
        <position position="145"/>
    </location>
</feature>
<comment type="caution">
    <text evidence="6">The sequence shown here is derived from an EMBL/GenBank/DDBJ whole genome shotgun (WGS) entry which is preliminary data.</text>
</comment>
<keyword evidence="3 4" id="KW-0479">Metal-binding</keyword>
<dbReference type="OrthoDB" id="6411869at2759"/>
<dbReference type="PANTHER" id="PTHR10127:SF883">
    <property type="entry name" value="ZINC METALLOPROTEINASE NAS-8"/>
    <property type="match status" value="1"/>
</dbReference>
<keyword evidence="7" id="KW-1185">Reference proteome</keyword>
<feature type="binding site" evidence="3">
    <location>
        <position position="148"/>
    </location>
    <ligand>
        <name>Zn(2+)</name>
        <dbReference type="ChEBI" id="CHEBI:29105"/>
        <note>catalytic</note>
    </ligand>
</feature>
<evidence type="ECO:0000256" key="4">
    <source>
        <dbReference type="RuleBase" id="RU361183"/>
    </source>
</evidence>
<dbReference type="InterPro" id="IPR024079">
    <property type="entry name" value="MetalloPept_cat_dom_sf"/>
</dbReference>
<dbReference type="AlphaFoldDB" id="A0A443QDA8"/>
<dbReference type="InterPro" id="IPR001506">
    <property type="entry name" value="Peptidase_M12A"/>
</dbReference>
<comment type="cofactor">
    <cofactor evidence="3 4">
        <name>Zn(2+)</name>
        <dbReference type="ChEBI" id="CHEBI:29105"/>
    </cofactor>
    <text evidence="3 4">Binds 1 zinc ion per subunit.</text>
</comment>
<dbReference type="GO" id="GO:0008270">
    <property type="term" value="F:zinc ion binding"/>
    <property type="evidence" value="ECO:0007669"/>
    <property type="project" value="UniProtKB-UniRule"/>
</dbReference>
<dbReference type="PANTHER" id="PTHR10127">
    <property type="entry name" value="DISCOIDIN, CUB, EGF, LAMININ , AND ZINC METALLOPROTEASE DOMAIN CONTAINING"/>
    <property type="match status" value="1"/>
</dbReference>
<dbReference type="EMBL" id="NCKU01010044">
    <property type="protein sequence ID" value="RWS00997.1"/>
    <property type="molecule type" value="Genomic_DNA"/>
</dbReference>
<gene>
    <name evidence="6" type="ORF">B4U79_09347</name>
</gene>